<comment type="caution">
    <text evidence="2">The sequence shown here is derived from an EMBL/GenBank/DDBJ whole genome shotgun (WGS) entry which is preliminary data.</text>
</comment>
<gene>
    <name evidence="2" type="ORF">B0H67DRAFT_640360</name>
</gene>
<dbReference type="Proteomes" id="UP001172102">
    <property type="component" value="Unassembled WGS sequence"/>
</dbReference>
<dbReference type="EMBL" id="JAUKUA010000001">
    <property type="protein sequence ID" value="KAK0732050.1"/>
    <property type="molecule type" value="Genomic_DNA"/>
</dbReference>
<accession>A0AA40E9R6</accession>
<dbReference type="AlphaFoldDB" id="A0AA40E9R6"/>
<protein>
    <submittedName>
        <fullName evidence="2">Uncharacterized protein</fullName>
    </submittedName>
</protein>
<evidence type="ECO:0000256" key="1">
    <source>
        <dbReference type="SAM" id="MobiDB-lite"/>
    </source>
</evidence>
<sequence length="162" mass="17682">MEPGLDNDKQSRAEIAATRAAITAMRADMRKAVDANIAALQASIIDMRSFWSTYDERLAAIEKRLDDMERLPPATSTPKARMVDVGTQTGIGTYTDNGSRGSMATQTPRRLDVAPTRPKNQVSSDMNSAAPLVKYSYLLGCIDCGSVSHTRTNCYVRPRGPI</sequence>
<organism evidence="2 3">
    <name type="scientific">Lasiosphaeris hirsuta</name>
    <dbReference type="NCBI Taxonomy" id="260670"/>
    <lineage>
        <taxon>Eukaryota</taxon>
        <taxon>Fungi</taxon>
        <taxon>Dikarya</taxon>
        <taxon>Ascomycota</taxon>
        <taxon>Pezizomycotina</taxon>
        <taxon>Sordariomycetes</taxon>
        <taxon>Sordariomycetidae</taxon>
        <taxon>Sordariales</taxon>
        <taxon>Lasiosphaeriaceae</taxon>
        <taxon>Lasiosphaeris</taxon>
    </lineage>
</organism>
<reference evidence="2" key="1">
    <citation type="submission" date="2023-06" db="EMBL/GenBank/DDBJ databases">
        <title>Genome-scale phylogeny and comparative genomics of the fungal order Sordariales.</title>
        <authorList>
            <consortium name="Lawrence Berkeley National Laboratory"/>
            <person name="Hensen N."/>
            <person name="Bonometti L."/>
            <person name="Westerberg I."/>
            <person name="Brannstrom I.O."/>
            <person name="Guillou S."/>
            <person name="Cros-Aarteil S."/>
            <person name="Calhoun S."/>
            <person name="Haridas S."/>
            <person name="Kuo A."/>
            <person name="Mondo S."/>
            <person name="Pangilinan J."/>
            <person name="Riley R."/>
            <person name="Labutti K."/>
            <person name="Andreopoulos B."/>
            <person name="Lipzen A."/>
            <person name="Chen C."/>
            <person name="Yanf M."/>
            <person name="Daum C."/>
            <person name="Ng V."/>
            <person name="Clum A."/>
            <person name="Steindorff A."/>
            <person name="Ohm R."/>
            <person name="Martin F."/>
            <person name="Silar P."/>
            <person name="Natvig D."/>
            <person name="Lalanne C."/>
            <person name="Gautier V."/>
            <person name="Ament-Velasquez S.L."/>
            <person name="Kruys A."/>
            <person name="Hutchinson M.I."/>
            <person name="Powell A.J."/>
            <person name="Barry K."/>
            <person name="Miller A.N."/>
            <person name="Grigoriev I.V."/>
            <person name="Debuchy R."/>
            <person name="Gladieux P."/>
            <person name="Thoren M.H."/>
            <person name="Johannesson H."/>
        </authorList>
    </citation>
    <scope>NUCLEOTIDE SEQUENCE</scope>
    <source>
        <strain evidence="2">SMH4607-1</strain>
    </source>
</reference>
<keyword evidence="3" id="KW-1185">Reference proteome</keyword>
<feature type="compositionally biased region" description="Polar residues" evidence="1">
    <location>
        <begin position="88"/>
        <end position="108"/>
    </location>
</feature>
<evidence type="ECO:0000313" key="3">
    <source>
        <dbReference type="Proteomes" id="UP001172102"/>
    </source>
</evidence>
<evidence type="ECO:0000313" key="2">
    <source>
        <dbReference type="EMBL" id="KAK0732050.1"/>
    </source>
</evidence>
<feature type="region of interest" description="Disordered" evidence="1">
    <location>
        <begin position="88"/>
        <end position="125"/>
    </location>
</feature>
<name>A0AA40E9R6_9PEZI</name>
<proteinExistence type="predicted"/>